<gene>
    <name evidence="1" type="ORF">SAMN04488500_113118</name>
</gene>
<dbReference type="AlphaFoldDB" id="A0A1W2D5K1"/>
<evidence type="ECO:0000313" key="1">
    <source>
        <dbReference type="EMBL" id="SMC92466.1"/>
    </source>
</evidence>
<evidence type="ECO:0000313" key="2">
    <source>
        <dbReference type="Proteomes" id="UP000192738"/>
    </source>
</evidence>
<organism evidence="1 2">
    <name type="scientific">Sporomusa malonica</name>
    <dbReference type="NCBI Taxonomy" id="112901"/>
    <lineage>
        <taxon>Bacteria</taxon>
        <taxon>Bacillati</taxon>
        <taxon>Bacillota</taxon>
        <taxon>Negativicutes</taxon>
        <taxon>Selenomonadales</taxon>
        <taxon>Sporomusaceae</taxon>
        <taxon>Sporomusa</taxon>
    </lineage>
</organism>
<dbReference type="EMBL" id="FWXI01000013">
    <property type="protein sequence ID" value="SMC92466.1"/>
    <property type="molecule type" value="Genomic_DNA"/>
</dbReference>
<dbReference type="Proteomes" id="UP000192738">
    <property type="component" value="Unassembled WGS sequence"/>
</dbReference>
<name>A0A1W2D5K1_9FIRM</name>
<sequence length="156" mass="18481">MITFKERIEVYRIGLLCGFFSKDEVFDWIDSYIEQGQPNYSDLIDVSLMQNKKIVDIISRLKEIQGNQRCDFPIKVILGLIYKSYIENINSEDKVVSYLHYIDSYESLPKSEERELSLMLDEYSLAEREIYGSTKEVYSRIDRFLSQYAIFTDEFS</sequence>
<dbReference type="RefSeq" id="WP_084576807.1">
    <property type="nucleotide sequence ID" value="NZ_CP155572.1"/>
</dbReference>
<protein>
    <submittedName>
        <fullName evidence="1">Uncharacterized protein</fullName>
    </submittedName>
</protein>
<reference evidence="1 2" key="1">
    <citation type="submission" date="2017-04" db="EMBL/GenBank/DDBJ databases">
        <authorList>
            <person name="Afonso C.L."/>
            <person name="Miller P.J."/>
            <person name="Scott M.A."/>
            <person name="Spackman E."/>
            <person name="Goraichik I."/>
            <person name="Dimitrov K.M."/>
            <person name="Suarez D.L."/>
            <person name="Swayne D.E."/>
        </authorList>
    </citation>
    <scope>NUCLEOTIDE SEQUENCE [LARGE SCALE GENOMIC DNA]</scope>
    <source>
        <strain evidence="1 2">DSM 5090</strain>
    </source>
</reference>
<proteinExistence type="predicted"/>
<dbReference type="STRING" id="112901.SAMN04488500_113118"/>
<accession>A0A1W2D5K1</accession>
<dbReference type="OrthoDB" id="2733321at2"/>
<keyword evidence="2" id="KW-1185">Reference proteome</keyword>